<protein>
    <recommendedName>
        <fullName evidence="4">Sporulation related domain-containing protein</fullName>
    </recommendedName>
</protein>
<accession>A0A521AE84</accession>
<feature type="signal peptide" evidence="1">
    <location>
        <begin position="1"/>
        <end position="20"/>
    </location>
</feature>
<evidence type="ECO:0000256" key="1">
    <source>
        <dbReference type="SAM" id="SignalP"/>
    </source>
</evidence>
<dbReference type="AlphaFoldDB" id="A0A521AE84"/>
<sequence>MRLLNWILVVFLSFAVQMQAQQKSIINSGDERKIAVADKKIAKGDAIVDKKEKYTRQIEAIDAEGKSRSGKVRRLQSKSNKIIVSSASFYKEGYGKKYKTYKKAVNKGVSKNALQQHTLDLMHKAGKDYKRGRKLRRKLNNLSDANRAAAMLLEANEVEARAVETLIKAAVNYKPIEIASESTTALIQESEVGSADTLAMAPEPVILKEVPPTLSMAGVAEMDSIAKLDALPNMDSTMVLVAKPDSVLTPTDSILPNKVTEPLLSDATEPAAETKEIAQVYFTVQFVADRKAMARERLTQLYDGPFEVLEHVADGWYRYSFGEFSSVNEAKVMKIRSGVHGFVVAYLNNIRISIKEANEIMKNQEVLNPTNF</sequence>
<feature type="chain" id="PRO_5021879575" description="Sporulation related domain-containing protein" evidence="1">
    <location>
        <begin position="21"/>
        <end position="372"/>
    </location>
</feature>
<organism evidence="2 3">
    <name type="scientific">Saccharicrinis carchari</name>
    <dbReference type="NCBI Taxonomy" id="1168039"/>
    <lineage>
        <taxon>Bacteria</taxon>
        <taxon>Pseudomonadati</taxon>
        <taxon>Bacteroidota</taxon>
        <taxon>Bacteroidia</taxon>
        <taxon>Marinilabiliales</taxon>
        <taxon>Marinilabiliaceae</taxon>
        <taxon>Saccharicrinis</taxon>
    </lineage>
</organism>
<evidence type="ECO:0000313" key="3">
    <source>
        <dbReference type="Proteomes" id="UP000319040"/>
    </source>
</evidence>
<keyword evidence="3" id="KW-1185">Reference proteome</keyword>
<keyword evidence="1" id="KW-0732">Signal</keyword>
<name>A0A521AE84_SACCC</name>
<dbReference type="EMBL" id="FXTB01000001">
    <property type="protein sequence ID" value="SMO33123.1"/>
    <property type="molecule type" value="Genomic_DNA"/>
</dbReference>
<proteinExistence type="predicted"/>
<evidence type="ECO:0000313" key="2">
    <source>
        <dbReference type="EMBL" id="SMO33123.1"/>
    </source>
</evidence>
<dbReference type="Proteomes" id="UP000319040">
    <property type="component" value="Unassembled WGS sequence"/>
</dbReference>
<gene>
    <name evidence="2" type="ORF">SAMN06265379_10170</name>
</gene>
<reference evidence="2 3" key="1">
    <citation type="submission" date="2017-05" db="EMBL/GenBank/DDBJ databases">
        <authorList>
            <person name="Varghese N."/>
            <person name="Submissions S."/>
        </authorList>
    </citation>
    <scope>NUCLEOTIDE SEQUENCE [LARGE SCALE GENOMIC DNA]</scope>
    <source>
        <strain evidence="2 3">DSM 27040</strain>
    </source>
</reference>
<dbReference type="RefSeq" id="WP_142531494.1">
    <property type="nucleotide sequence ID" value="NZ_FXTB01000001.1"/>
</dbReference>
<dbReference type="OrthoDB" id="1121343at2"/>
<evidence type="ECO:0008006" key="4">
    <source>
        <dbReference type="Google" id="ProtNLM"/>
    </source>
</evidence>